<dbReference type="InterPro" id="IPR030678">
    <property type="entry name" value="Peptide/Ni-bd"/>
</dbReference>
<dbReference type="RefSeq" id="WP_069125394.1">
    <property type="nucleotide sequence ID" value="NZ_CBCPHX010000007.1"/>
</dbReference>
<dbReference type="SUPFAM" id="SSF53850">
    <property type="entry name" value="Periplasmic binding protein-like II"/>
    <property type="match status" value="1"/>
</dbReference>
<evidence type="ECO:0000256" key="1">
    <source>
        <dbReference type="ARBA" id="ARBA00004196"/>
    </source>
</evidence>
<proteinExistence type="inferred from homology"/>
<dbReference type="EMBL" id="CP023483">
    <property type="protein sequence ID" value="ATF25683.1"/>
    <property type="molecule type" value="Genomic_DNA"/>
</dbReference>
<dbReference type="Gene3D" id="3.90.76.10">
    <property type="entry name" value="Dipeptide-binding Protein, Domain 1"/>
    <property type="match status" value="1"/>
</dbReference>
<dbReference type="PANTHER" id="PTHR30290:SF10">
    <property type="entry name" value="PERIPLASMIC OLIGOPEPTIDE-BINDING PROTEIN-RELATED"/>
    <property type="match status" value="1"/>
</dbReference>
<dbReference type="Proteomes" id="UP000270190">
    <property type="component" value="Unassembled WGS sequence"/>
</dbReference>
<keyword evidence="3" id="KW-0813">Transport</keyword>
<comment type="subcellular location">
    <subcellularLocation>
        <location evidence="1">Cell envelope</location>
    </subcellularLocation>
</comment>
<dbReference type="InterPro" id="IPR000914">
    <property type="entry name" value="SBP_5_dom"/>
</dbReference>
<dbReference type="GO" id="GO:0015833">
    <property type="term" value="P:peptide transport"/>
    <property type="evidence" value="ECO:0007669"/>
    <property type="project" value="UniProtKB-KW"/>
</dbReference>
<evidence type="ECO:0000256" key="4">
    <source>
        <dbReference type="ARBA" id="ARBA00022729"/>
    </source>
</evidence>
<evidence type="ECO:0000256" key="5">
    <source>
        <dbReference type="ARBA" id="ARBA00022856"/>
    </source>
</evidence>
<dbReference type="Proteomes" id="UP000243591">
    <property type="component" value="Chromosome"/>
</dbReference>
<evidence type="ECO:0000313" key="8">
    <source>
        <dbReference type="EMBL" id="ATF25683.1"/>
    </source>
</evidence>
<gene>
    <name evidence="9" type="ORF">BTBSAS_40076</name>
    <name evidence="8" type="ORF">CNY62_04350</name>
</gene>
<evidence type="ECO:0000256" key="3">
    <source>
        <dbReference type="ARBA" id="ARBA00022448"/>
    </source>
</evidence>
<protein>
    <submittedName>
        <fullName evidence="8">Peptide ABC transporter substrate-binding protein</fullName>
    </submittedName>
    <submittedName>
        <fullName evidence="9">Putative oligopeptide ABC transporter, oligopeptide-binding protein, OppA</fullName>
    </submittedName>
</protein>
<dbReference type="OrthoDB" id="9801912at2"/>
<dbReference type="GO" id="GO:1904680">
    <property type="term" value="F:peptide transmembrane transporter activity"/>
    <property type="evidence" value="ECO:0007669"/>
    <property type="project" value="TreeGrafter"/>
</dbReference>
<keyword evidence="5" id="KW-0571">Peptide transport</keyword>
<evidence type="ECO:0000256" key="6">
    <source>
        <dbReference type="SAM" id="SignalP"/>
    </source>
</evidence>
<reference evidence="9" key="3">
    <citation type="submission" date="2018-04" db="EMBL/GenBank/DDBJ databases">
        <authorList>
            <person name="Go L.Y."/>
            <person name="Mitchell J.A."/>
        </authorList>
    </citation>
    <scope>NUCLEOTIDE SEQUENCE</scope>
    <source>
        <strain evidence="9">BSAS1 3</strain>
    </source>
</reference>
<comment type="similarity">
    <text evidence="2">Belongs to the bacterial solute-binding protein 5 family.</text>
</comment>
<dbReference type="FunFam" id="3.10.105.10:FF:000001">
    <property type="entry name" value="Oligopeptide ABC transporter, oligopeptide-binding protein"/>
    <property type="match status" value="1"/>
</dbReference>
<dbReference type="PANTHER" id="PTHR30290">
    <property type="entry name" value="PERIPLASMIC BINDING COMPONENT OF ABC TRANSPORTER"/>
    <property type="match status" value="1"/>
</dbReference>
<evidence type="ECO:0000313" key="9">
    <source>
        <dbReference type="EMBL" id="SPP29053.1"/>
    </source>
</evidence>
<dbReference type="GO" id="GO:0043190">
    <property type="term" value="C:ATP-binding cassette (ABC) transporter complex"/>
    <property type="evidence" value="ECO:0007669"/>
    <property type="project" value="InterPro"/>
</dbReference>
<name>A0A1D2L3X5_BROTH</name>
<dbReference type="GO" id="GO:0030288">
    <property type="term" value="C:outer membrane-bounded periplasmic space"/>
    <property type="evidence" value="ECO:0007669"/>
    <property type="project" value="UniProtKB-ARBA"/>
</dbReference>
<dbReference type="Pfam" id="PF00496">
    <property type="entry name" value="SBP_bac_5"/>
    <property type="match status" value="1"/>
</dbReference>
<dbReference type="InterPro" id="IPR039424">
    <property type="entry name" value="SBP_5"/>
</dbReference>
<dbReference type="Gene3D" id="3.40.190.10">
    <property type="entry name" value="Periplasmic binding protein-like II"/>
    <property type="match status" value="1"/>
</dbReference>
<organism evidence="8 10">
    <name type="scientific">Brochothrix thermosphacta</name>
    <name type="common">Microbacterium thermosphactum</name>
    <dbReference type="NCBI Taxonomy" id="2756"/>
    <lineage>
        <taxon>Bacteria</taxon>
        <taxon>Bacillati</taxon>
        <taxon>Bacillota</taxon>
        <taxon>Bacilli</taxon>
        <taxon>Bacillales</taxon>
        <taxon>Listeriaceae</taxon>
        <taxon>Brochothrix</taxon>
    </lineage>
</organism>
<reference evidence="8 10" key="1">
    <citation type="submission" date="2017-09" db="EMBL/GenBank/DDBJ databases">
        <title>Complete Genome Sequences of Two Strains of the Meat Spoilage Bacterium Brochothrix thermosphacta Isolated from Ground Chicken.</title>
        <authorList>
            <person name="Paoli G.C."/>
            <person name="Wijey C."/>
            <person name="Chen C.-Y."/>
            <person name="Nguyen L."/>
            <person name="Yan X."/>
            <person name="Irwin P.L."/>
        </authorList>
    </citation>
    <scope>NUCLEOTIDE SEQUENCE [LARGE SCALE GENOMIC DNA]</scope>
    <source>
        <strain evidence="8 10">BI</strain>
    </source>
</reference>
<dbReference type="AlphaFoldDB" id="A0A1D2L3X5"/>
<reference evidence="11" key="2">
    <citation type="submission" date="2018-04" db="EMBL/GenBank/DDBJ databases">
        <authorList>
            <person name="Illikoud N."/>
        </authorList>
    </citation>
    <scope>NUCLEOTIDE SEQUENCE [LARGE SCALE GENOMIC DNA]</scope>
</reference>
<feature type="chain" id="PRO_5033739426" evidence="6">
    <location>
        <begin position="32"/>
        <end position="554"/>
    </location>
</feature>
<evidence type="ECO:0000313" key="10">
    <source>
        <dbReference type="Proteomes" id="UP000243591"/>
    </source>
</evidence>
<evidence type="ECO:0000256" key="2">
    <source>
        <dbReference type="ARBA" id="ARBA00005695"/>
    </source>
</evidence>
<accession>A0A1D2L3X5</accession>
<dbReference type="FunFam" id="3.90.76.10:FF:000001">
    <property type="entry name" value="Oligopeptide ABC transporter substrate-binding protein"/>
    <property type="match status" value="1"/>
</dbReference>
<keyword evidence="10" id="KW-1185">Reference proteome</keyword>
<dbReference type="PIRSF" id="PIRSF002741">
    <property type="entry name" value="MppA"/>
    <property type="match status" value="1"/>
</dbReference>
<dbReference type="CDD" id="cd08504">
    <property type="entry name" value="PBP2_OppA"/>
    <property type="match status" value="1"/>
</dbReference>
<feature type="signal peptide" evidence="6">
    <location>
        <begin position="1"/>
        <end position="31"/>
    </location>
</feature>
<feature type="domain" description="Solute-binding protein family 5" evidence="7">
    <location>
        <begin position="83"/>
        <end position="471"/>
    </location>
</feature>
<evidence type="ECO:0000259" key="7">
    <source>
        <dbReference type="Pfam" id="PF00496"/>
    </source>
</evidence>
<dbReference type="EMBL" id="OUNC01000034">
    <property type="protein sequence ID" value="SPP29053.1"/>
    <property type="molecule type" value="Genomic_DNA"/>
</dbReference>
<sequence length="554" mass="61869">MKLKSWKKKGTLVTSVVLTAVILGACGSSGAKDDKKSETASKIKLSAQTNISYMDSRLATDESSIQTLNQTNEGLYTYDLEGKLIPAAAKEKAQTNKDKTVYTFTLRDDAKWSNDKPVTAEDFVYAWKSAVDPKTGSQYSYLYDGVVKNATAILGGKKDPKELGIKAVDDKKIEVTLEKPVPYFESLLAFSVFFPLNEEFVKDQGDKYAKNSEHILFNGPYKMKDWDPTSDSWTLVKNDKYWDKKNVKTDTFVYNVIANSGTGANLFETGELDRAELTGDFAKQYKSNENFVSTAGAFMYYIKYSQKVDVAKTGLDNLNLRKALNAAIDSKGLTEHVLSNGSTPAEGIVPANFVTNPDTGADFRKDAKPVIKFDATEAKKLLELAKKETGKSTFTIELLNDDADGSKPTAEYIQDQWQKNLPGVKVSLKTLPYKNRLELNASGDFQAQLTRWGPDYQDPSTYIDLFKTGSSYNMMDYSNPKFDDLLVEASTTQATKPLERWNTYIEAEKIAIKDDAASAPLYQNAIASLENPKLKNFKRFPYTMTALKYVYLEK</sequence>
<keyword evidence="4 6" id="KW-0732">Signal</keyword>
<dbReference type="PROSITE" id="PS51257">
    <property type="entry name" value="PROKAR_LIPOPROTEIN"/>
    <property type="match status" value="1"/>
</dbReference>
<dbReference type="Gene3D" id="3.10.105.10">
    <property type="entry name" value="Dipeptide-binding Protein, Domain 3"/>
    <property type="match status" value="1"/>
</dbReference>
<dbReference type="KEGG" id="bths:CNY62_04350"/>
<keyword evidence="5" id="KW-0653">Protein transport</keyword>
<evidence type="ECO:0000313" key="11">
    <source>
        <dbReference type="Proteomes" id="UP000270190"/>
    </source>
</evidence>